<keyword evidence="3" id="KW-1133">Transmembrane helix</keyword>
<feature type="compositionally biased region" description="Basic and acidic residues" evidence="2">
    <location>
        <begin position="614"/>
        <end position="629"/>
    </location>
</feature>
<evidence type="ECO:0000313" key="7">
    <source>
        <dbReference type="EMBL" id="CAD7093673.1"/>
    </source>
</evidence>
<dbReference type="PROSITE" id="PS01208">
    <property type="entry name" value="VWFC_1"/>
    <property type="match status" value="1"/>
</dbReference>
<dbReference type="PANTHER" id="PTHR11348:SF34">
    <property type="entry name" value="EPIDERMAL CELL SURFACE RECEPTOR-RELATED"/>
    <property type="match status" value="1"/>
</dbReference>
<dbReference type="Gene3D" id="2.60.40.10">
    <property type="entry name" value="Immunoglobulins"/>
    <property type="match status" value="3"/>
</dbReference>
<dbReference type="InterPro" id="IPR036116">
    <property type="entry name" value="FN3_sf"/>
</dbReference>
<dbReference type="InterPro" id="IPR001007">
    <property type="entry name" value="VWF_dom"/>
</dbReference>
<dbReference type="PANTHER" id="PTHR11348">
    <property type="entry name" value="CONNECTIVE TISSUE GROWTH FACTOR-RELATED"/>
    <property type="match status" value="1"/>
</dbReference>
<evidence type="ECO:0000259" key="5">
    <source>
        <dbReference type="PROSITE" id="PS50184"/>
    </source>
</evidence>
<dbReference type="SUPFAM" id="SSF57603">
    <property type="entry name" value="FnI-like domain"/>
    <property type="match status" value="2"/>
</dbReference>
<dbReference type="CDD" id="cd00063">
    <property type="entry name" value="FN3"/>
    <property type="match status" value="3"/>
</dbReference>
<feature type="chain" id="PRO_5031075005" description="Epidermal cell surface receptor" evidence="4">
    <location>
        <begin position="23"/>
        <end position="1246"/>
    </location>
</feature>
<dbReference type="GO" id="GO:0045597">
    <property type="term" value="P:positive regulation of cell differentiation"/>
    <property type="evidence" value="ECO:0007669"/>
    <property type="project" value="TreeGrafter"/>
</dbReference>
<dbReference type="GO" id="GO:0007155">
    <property type="term" value="P:cell adhesion"/>
    <property type="evidence" value="ECO:0007669"/>
    <property type="project" value="TreeGrafter"/>
</dbReference>
<dbReference type="InterPro" id="IPR013783">
    <property type="entry name" value="Ig-like_fold"/>
</dbReference>
<dbReference type="EMBL" id="LR899014">
    <property type="protein sequence ID" value="CAD7093673.1"/>
    <property type="molecule type" value="Genomic_DNA"/>
</dbReference>
<dbReference type="AlphaFoldDB" id="A0A7R8V6M2"/>
<dbReference type="PROSITE" id="PS50184">
    <property type="entry name" value="VWFC_2"/>
    <property type="match status" value="1"/>
</dbReference>
<feature type="region of interest" description="Disordered" evidence="2">
    <location>
        <begin position="69"/>
        <end position="98"/>
    </location>
</feature>
<keyword evidence="1 4" id="KW-0732">Signal</keyword>
<sequence>MGPSKSNLVICGLLLIIGLLNAEDITSNSEEDSKITPSLSLITSQTSTPLTPTDLGLSVVPLSSSNLTSNNAINSESQLDTLSPANSEAGVRSDGSTTSKFEEALTTVKTNEALGGESTTLSPENQQNSLSSQFLPLTTEQQLSTQLVDHDRIIFKDEMSTPNILGGAFPISDSSNDVTEANLSQDNVRHSLPPAPPLIHYSDRDMPPQDSRARALNMSDNPMDDKPGKKAIDKVTMELSDVSMDDEEENEQNNEARNTLTMISASTNECKDNGKSYQNGEMINRDCDEKCKCHNGEWICEPRCTGAFFKRGRAIEDPACFEKLSPEDDCCAVMVCSDQPDQTNAPLLPTIPPVEPGCMFNGKLFSYHEKLEIGCEQICHCMETSKMECNPRCPPRNHTRSEQCVVVKDPKDTCCELELCDVTLDDHEQTVATTTSSTEKLETDDSTGPCEYKGRHYKIDEQFHDSCDALCICSDEGVHCAKLQCPSNFGLDVLDPHCLRWEPEPATFRAIAPKCCPERMRCVDNGTCIYKDQTFDNWSEIPSNLTGCDQHCYCEGGKIECRPACPPVPALPPPHLPCHPTQARLVPIPEDDCCKHWSCVSSPDFGTGKPNSTSDKKAELNKTKEEKDLSNSVGPFYPTLDGKPPKSVPQKPSKKGTNEAGDNKDTKMKYPQPQFIPVGTGPGGFGLSGFGDNTNDPQGPGFFNPTLAKGQFDPYNPYSQNPNTIQDKPAQPDLYNIVGPNNPANVPPHVRIEHLLQHLQGNDQNPGPLLHLPPSAVAGIDKETSLSPSLGVQSPQTPAANYPFNGFPIHPISPEQGLQPRPETGLPFDNLQPDLQVIALEAIDPRTVRIVFTVPQIFVNLHGRVELRYTNTASNDTNTWASQVFAPPEDLIATSQLEFELPGLEPNSRYKVKITLILSDINSQPSSQIYTVTTPPERTITPPPNVSDYRPDFQDIFKDVDDPELNVSETNSTWLRVNWRKLADEELEYVDGLQLRYKEITGMIYDATPLIHRTLSSYTIENLLPDTAYEIGMYFIPFPGHGAELRAGEMIKVRTSPKIDIYGFEVVVNVTRVKATSVEVFWTGVPYPEDKYVHIYRAIYQSDAGKEDSSVFKVAKRDSTTGTLIMDLKPGTRYRLWLEMYLTNGHIKKSNVVNFLTKPGGGSIPGKAGKLLTGGVDGGPTGDYYGPLVVVAVIAALAVMSTLILLLILTRRRGHQTASITPPRKSDAVYDNPSYKVEIQQETMNL</sequence>
<feature type="domain" description="Fibronectin type-III" evidence="6">
    <location>
        <begin position="833"/>
        <end position="937"/>
    </location>
</feature>
<proteinExistence type="predicted"/>
<dbReference type="GO" id="GO:0005178">
    <property type="term" value="F:integrin binding"/>
    <property type="evidence" value="ECO:0007669"/>
    <property type="project" value="TreeGrafter"/>
</dbReference>
<dbReference type="Proteomes" id="UP000594454">
    <property type="component" value="Chromosome 6"/>
</dbReference>
<evidence type="ECO:0000256" key="1">
    <source>
        <dbReference type="ARBA" id="ARBA00022729"/>
    </source>
</evidence>
<keyword evidence="3" id="KW-0472">Membrane</keyword>
<reference evidence="7 8" key="1">
    <citation type="submission" date="2020-11" db="EMBL/GenBank/DDBJ databases">
        <authorList>
            <person name="Wallbank WR R."/>
            <person name="Pardo Diaz C."/>
            <person name="Kozak K."/>
            <person name="Martin S."/>
            <person name="Jiggins C."/>
            <person name="Moest M."/>
            <person name="Warren A I."/>
            <person name="Generalovic N T."/>
            <person name="Byers J.R.P. K."/>
            <person name="Montejo-Kovacevich G."/>
            <person name="Yen C E."/>
        </authorList>
    </citation>
    <scope>NUCLEOTIDE SEQUENCE [LARGE SCALE GENOMIC DNA]</scope>
</reference>
<name>A0A7R8V6M2_HERIL</name>
<feature type="domain" description="VWFC" evidence="5">
    <location>
        <begin position="268"/>
        <end position="337"/>
    </location>
</feature>
<dbReference type="GO" id="GO:0005615">
    <property type="term" value="C:extracellular space"/>
    <property type="evidence" value="ECO:0007669"/>
    <property type="project" value="TreeGrafter"/>
</dbReference>
<evidence type="ECO:0000256" key="4">
    <source>
        <dbReference type="SAM" id="SignalP"/>
    </source>
</evidence>
<evidence type="ECO:0000313" key="8">
    <source>
        <dbReference type="Proteomes" id="UP000594454"/>
    </source>
</evidence>
<dbReference type="SMART" id="SM00060">
    <property type="entry name" value="FN3"/>
    <property type="match status" value="3"/>
</dbReference>
<keyword evidence="3" id="KW-0812">Transmembrane</keyword>
<dbReference type="FunCoup" id="A0A7R8V6M2">
    <property type="interactions" value="70"/>
</dbReference>
<dbReference type="FunFam" id="2.60.40.10:FF:002400">
    <property type="entry name" value="Stranded at second, isoform C"/>
    <property type="match status" value="1"/>
</dbReference>
<dbReference type="SMART" id="SM00214">
    <property type="entry name" value="VWC"/>
    <property type="match status" value="4"/>
</dbReference>
<evidence type="ECO:0000256" key="2">
    <source>
        <dbReference type="SAM" id="MobiDB-lite"/>
    </source>
</evidence>
<evidence type="ECO:0008006" key="9">
    <source>
        <dbReference type="Google" id="ProtNLM"/>
    </source>
</evidence>
<dbReference type="SUPFAM" id="SSF49265">
    <property type="entry name" value="Fibronectin type III"/>
    <property type="match status" value="2"/>
</dbReference>
<organism evidence="7 8">
    <name type="scientific">Hermetia illucens</name>
    <name type="common">Black soldier fly</name>
    <dbReference type="NCBI Taxonomy" id="343691"/>
    <lineage>
        <taxon>Eukaryota</taxon>
        <taxon>Metazoa</taxon>
        <taxon>Ecdysozoa</taxon>
        <taxon>Arthropoda</taxon>
        <taxon>Hexapoda</taxon>
        <taxon>Insecta</taxon>
        <taxon>Pterygota</taxon>
        <taxon>Neoptera</taxon>
        <taxon>Endopterygota</taxon>
        <taxon>Diptera</taxon>
        <taxon>Brachycera</taxon>
        <taxon>Stratiomyomorpha</taxon>
        <taxon>Stratiomyidae</taxon>
        <taxon>Hermetiinae</taxon>
        <taxon>Hermetia</taxon>
    </lineage>
</organism>
<dbReference type="InterPro" id="IPR050941">
    <property type="entry name" value="CCN"/>
</dbReference>
<keyword evidence="8" id="KW-1185">Reference proteome</keyword>
<feature type="transmembrane region" description="Helical" evidence="3">
    <location>
        <begin position="1184"/>
        <end position="1209"/>
    </location>
</feature>
<feature type="region of interest" description="Disordered" evidence="2">
    <location>
        <begin position="605"/>
        <end position="670"/>
    </location>
</feature>
<feature type="compositionally biased region" description="Polar residues" evidence="2">
    <location>
        <begin position="69"/>
        <end position="86"/>
    </location>
</feature>
<evidence type="ECO:0000259" key="6">
    <source>
        <dbReference type="PROSITE" id="PS50853"/>
    </source>
</evidence>
<dbReference type="InParanoid" id="A0A7R8V6M2"/>
<dbReference type="PROSITE" id="PS50853">
    <property type="entry name" value="FN3"/>
    <property type="match status" value="2"/>
</dbReference>
<dbReference type="InterPro" id="IPR003961">
    <property type="entry name" value="FN3_dom"/>
</dbReference>
<feature type="domain" description="Fibronectin type-III" evidence="6">
    <location>
        <begin position="1063"/>
        <end position="1160"/>
    </location>
</feature>
<evidence type="ECO:0000256" key="3">
    <source>
        <dbReference type="SAM" id="Phobius"/>
    </source>
</evidence>
<protein>
    <recommendedName>
        <fullName evidence="9">Epidermal cell surface receptor</fullName>
    </recommendedName>
</protein>
<feature type="signal peptide" evidence="4">
    <location>
        <begin position="1"/>
        <end position="22"/>
    </location>
</feature>
<accession>A0A7R8V6M2</accession>
<dbReference type="OrthoDB" id="6022609at2759"/>
<gene>
    <name evidence="7" type="ORF">HERILL_LOCUS15945</name>
</gene>
<dbReference type="FunFam" id="2.60.40.10:FF:001574">
    <property type="entry name" value="Blast:Putative epidermal cell surface receptor"/>
    <property type="match status" value="1"/>
</dbReference>
<dbReference type="OMA" id="HMNEPEN"/>